<gene>
    <name evidence="1" type="ORF">CKJAJONC_01295</name>
</gene>
<dbReference type="Gene3D" id="3.30.1180.10">
    <property type="match status" value="1"/>
</dbReference>
<accession>A0A5K1IM03</accession>
<dbReference type="Proteomes" id="UP000368032">
    <property type="component" value="Unassembled WGS sequence"/>
</dbReference>
<sequence>MAMQVPHRTEVKLVAAIAEKHPKVRFAVSYTSAYADLYDRMEQALRERVANAVEIVRSDISPALLVHTGPNLVGVAVQGL</sequence>
<organism evidence="1 2">
    <name type="scientific">Collinsella aerofaciens</name>
    <dbReference type="NCBI Taxonomy" id="74426"/>
    <lineage>
        <taxon>Bacteria</taxon>
        <taxon>Bacillati</taxon>
        <taxon>Actinomycetota</taxon>
        <taxon>Coriobacteriia</taxon>
        <taxon>Coriobacteriales</taxon>
        <taxon>Coriobacteriaceae</taxon>
        <taxon>Collinsella</taxon>
    </lineage>
</organism>
<reference evidence="1 2" key="1">
    <citation type="submission" date="2019-10" db="EMBL/GenBank/DDBJ databases">
        <authorList>
            <person name="Wolf R A."/>
        </authorList>
    </citation>
    <scope>NUCLEOTIDE SEQUENCE [LARGE SCALE GENOMIC DNA]</scope>
    <source>
        <strain evidence="1">Collinsella_aerofaciens_DSM_13712</strain>
    </source>
</reference>
<dbReference type="InterPro" id="IPR003797">
    <property type="entry name" value="DegV"/>
</dbReference>
<dbReference type="Pfam" id="PF02645">
    <property type="entry name" value="DegV"/>
    <property type="match status" value="1"/>
</dbReference>
<dbReference type="InterPro" id="IPR043168">
    <property type="entry name" value="DegV_C"/>
</dbReference>
<protein>
    <submittedName>
        <fullName evidence="1">DegV: EDD domain protein, DegV family</fullName>
    </submittedName>
</protein>
<evidence type="ECO:0000313" key="2">
    <source>
        <dbReference type="Proteomes" id="UP000368032"/>
    </source>
</evidence>
<dbReference type="AlphaFoldDB" id="A0A5K1IM03"/>
<dbReference type="SUPFAM" id="SSF82549">
    <property type="entry name" value="DAK1/DegV-like"/>
    <property type="match status" value="1"/>
</dbReference>
<evidence type="ECO:0000313" key="1">
    <source>
        <dbReference type="EMBL" id="VWL89032.1"/>
    </source>
</evidence>
<name>A0A5K1IM03_9ACTN</name>
<dbReference type="EMBL" id="CABWIF010000003">
    <property type="protein sequence ID" value="VWL89032.1"/>
    <property type="molecule type" value="Genomic_DNA"/>
</dbReference>
<proteinExistence type="predicted"/>